<dbReference type="PANTHER" id="PTHR37166:SF1">
    <property type="entry name" value="PROTEIN FLAG"/>
    <property type="match status" value="1"/>
</dbReference>
<dbReference type="InterPro" id="IPR005186">
    <property type="entry name" value="FlaG"/>
</dbReference>
<gene>
    <name evidence="2" type="ORF">CR205_15795</name>
</gene>
<proteinExistence type="predicted"/>
<evidence type="ECO:0000256" key="1">
    <source>
        <dbReference type="SAM" id="MobiDB-lite"/>
    </source>
</evidence>
<name>A0A2W0HEV7_9BACI</name>
<keyword evidence="3" id="KW-1185">Reference proteome</keyword>
<dbReference type="Pfam" id="PF03646">
    <property type="entry name" value="FlaG"/>
    <property type="match status" value="1"/>
</dbReference>
<organism evidence="2 3">
    <name type="scientific">Alteribacter lacisalsi</name>
    <dbReference type="NCBI Taxonomy" id="2045244"/>
    <lineage>
        <taxon>Bacteria</taxon>
        <taxon>Bacillati</taxon>
        <taxon>Bacillota</taxon>
        <taxon>Bacilli</taxon>
        <taxon>Bacillales</taxon>
        <taxon>Bacillaceae</taxon>
        <taxon>Alteribacter</taxon>
    </lineage>
</organism>
<keyword evidence="2" id="KW-0966">Cell projection</keyword>
<evidence type="ECO:0000313" key="2">
    <source>
        <dbReference type="EMBL" id="PYZ95845.1"/>
    </source>
</evidence>
<feature type="region of interest" description="Disordered" evidence="1">
    <location>
        <begin position="19"/>
        <end position="52"/>
    </location>
</feature>
<protein>
    <submittedName>
        <fullName evidence="2">Flagellar biosynthesis protein FlaG</fullName>
    </submittedName>
</protein>
<dbReference type="OrthoDB" id="9799867at2"/>
<dbReference type="RefSeq" id="WP_110521122.1">
    <property type="nucleotide sequence ID" value="NZ_PDOF01000003.1"/>
</dbReference>
<keyword evidence="2" id="KW-0282">Flagellum</keyword>
<dbReference type="EMBL" id="PDOF01000003">
    <property type="protein sequence ID" value="PYZ95845.1"/>
    <property type="molecule type" value="Genomic_DNA"/>
</dbReference>
<dbReference type="Gene3D" id="3.30.160.170">
    <property type="entry name" value="FlaG-like"/>
    <property type="match status" value="1"/>
</dbReference>
<dbReference type="Proteomes" id="UP000248066">
    <property type="component" value="Unassembled WGS sequence"/>
</dbReference>
<accession>A0A2W0HEV7</accession>
<keyword evidence="2" id="KW-0969">Cilium</keyword>
<dbReference type="InterPro" id="IPR035924">
    <property type="entry name" value="FlaG-like_sf"/>
</dbReference>
<reference evidence="2 3" key="1">
    <citation type="submission" date="2017-10" db="EMBL/GenBank/DDBJ databases">
        <title>Bacillus sp. nov., a halophilic bacterium isolated from a Yangshapao Lake.</title>
        <authorList>
            <person name="Wang H."/>
        </authorList>
    </citation>
    <scope>NUCLEOTIDE SEQUENCE [LARGE SCALE GENOMIC DNA]</scope>
    <source>
        <strain evidence="2 3">YSP-3</strain>
    </source>
</reference>
<dbReference type="PANTHER" id="PTHR37166">
    <property type="entry name" value="PROTEIN FLAG"/>
    <property type="match status" value="1"/>
</dbReference>
<dbReference type="AlphaFoldDB" id="A0A2W0HEV7"/>
<evidence type="ECO:0000313" key="3">
    <source>
        <dbReference type="Proteomes" id="UP000248066"/>
    </source>
</evidence>
<sequence>MEISKSFVKETFDRLGYGTEKRVEPVQRKTDSRITGQDPKDEPNRPVNKEEVSEKVQAMNQMLEVQEKDYQFNLHEDLNRLYVTVIDKQTEEVIKEIPAEKFLDMVSAMLEFAGIIIDEKI</sequence>
<comment type="caution">
    <text evidence="2">The sequence shown here is derived from an EMBL/GenBank/DDBJ whole genome shotgun (WGS) entry which is preliminary data.</text>
</comment>
<dbReference type="SUPFAM" id="SSF160214">
    <property type="entry name" value="FlaG-like"/>
    <property type="match status" value="1"/>
</dbReference>